<feature type="transmembrane region" description="Helical" evidence="6">
    <location>
        <begin position="97"/>
        <end position="114"/>
    </location>
</feature>
<feature type="transmembrane region" description="Helical" evidence="6">
    <location>
        <begin position="71"/>
        <end position="91"/>
    </location>
</feature>
<sequence length="342" mass="34660">MQTWRPYTLWYPGLVGLAGAALAGGSPPVALLLVAWGAPTLGWVAGHYLGDWFDRELDAIAKPQRPIPQGRLSPASAVAAGVACALAAAVVAALANWRAVLLVALAVLGIVAYSRVFKGRGLSGNVVRGTLTALTVVFGAMAVRPGEGPPGRALVFAAVFLAHDTASNLVGTLRDVDGDRAGGYRTLPVARGLAVAGRTAAGLYAAAILLAFGGAARVPAHPWETVALLGCAAAAGVAAFGPVLRGGERLSAGAALRAHEVLVGERLVLAAAVLAGGRGLGWALVLLVPLLAASVLTQRAMRARHESPGADAGPAPAPVSDPRRPAGRPEQVRTAPHAEPHH</sequence>
<reference evidence="7 8" key="1">
    <citation type="submission" date="2023-05" db="EMBL/GenBank/DDBJ databases">
        <title>Streptantibioticus silvisoli sp. nov., acidotolerant actinomycetes 1 from pine litter.</title>
        <authorList>
            <person name="Swiecimska M."/>
            <person name="Golinska P."/>
            <person name="Sangal V."/>
            <person name="Wachnowicz B."/>
            <person name="Goodfellow M."/>
        </authorList>
    </citation>
    <scope>NUCLEOTIDE SEQUENCE [LARGE SCALE GENOMIC DNA]</scope>
    <source>
        <strain evidence="7 8">SL54</strain>
    </source>
</reference>
<comment type="caution">
    <text evidence="7">The sequence shown here is derived from an EMBL/GenBank/DDBJ whole genome shotgun (WGS) entry which is preliminary data.</text>
</comment>
<protein>
    <submittedName>
        <fullName evidence="7">UbiA family prenyltransferase</fullName>
    </submittedName>
</protein>
<keyword evidence="3 6" id="KW-1133">Transmembrane helix</keyword>
<feature type="transmembrane region" description="Helical" evidence="6">
    <location>
        <begin position="267"/>
        <end position="296"/>
    </location>
</feature>
<dbReference type="InterPro" id="IPR044878">
    <property type="entry name" value="UbiA_sf"/>
</dbReference>
<evidence type="ECO:0000313" key="8">
    <source>
        <dbReference type="Proteomes" id="UP001156398"/>
    </source>
</evidence>
<dbReference type="InterPro" id="IPR000537">
    <property type="entry name" value="UbiA_prenyltransferase"/>
</dbReference>
<evidence type="ECO:0000256" key="3">
    <source>
        <dbReference type="ARBA" id="ARBA00022989"/>
    </source>
</evidence>
<dbReference type="PANTHER" id="PTHR42723:SF1">
    <property type="entry name" value="CHLOROPHYLL SYNTHASE, CHLOROPLASTIC"/>
    <property type="match status" value="1"/>
</dbReference>
<feature type="compositionally biased region" description="Low complexity" evidence="5">
    <location>
        <begin position="309"/>
        <end position="320"/>
    </location>
</feature>
<dbReference type="RefSeq" id="WP_282704894.1">
    <property type="nucleotide sequence ID" value="NZ_JAAGKO020000079.1"/>
</dbReference>
<evidence type="ECO:0000256" key="2">
    <source>
        <dbReference type="ARBA" id="ARBA00022692"/>
    </source>
</evidence>
<name>A0ABT6W917_9ACTN</name>
<feature type="transmembrane region" description="Helical" evidence="6">
    <location>
        <begin position="30"/>
        <end position="50"/>
    </location>
</feature>
<organism evidence="7 8">
    <name type="scientific">Streptantibioticus silvisoli</name>
    <dbReference type="NCBI Taxonomy" id="2705255"/>
    <lineage>
        <taxon>Bacteria</taxon>
        <taxon>Bacillati</taxon>
        <taxon>Actinomycetota</taxon>
        <taxon>Actinomycetes</taxon>
        <taxon>Kitasatosporales</taxon>
        <taxon>Streptomycetaceae</taxon>
        <taxon>Streptantibioticus</taxon>
    </lineage>
</organism>
<dbReference type="EMBL" id="JAAGKO020000079">
    <property type="protein sequence ID" value="MDI5967256.1"/>
    <property type="molecule type" value="Genomic_DNA"/>
</dbReference>
<dbReference type="Pfam" id="PF01040">
    <property type="entry name" value="UbiA"/>
    <property type="match status" value="1"/>
</dbReference>
<feature type="transmembrane region" description="Helical" evidence="6">
    <location>
        <begin position="226"/>
        <end position="247"/>
    </location>
</feature>
<dbReference type="Gene3D" id="1.10.357.140">
    <property type="entry name" value="UbiA prenyltransferase"/>
    <property type="match status" value="1"/>
</dbReference>
<evidence type="ECO:0000256" key="5">
    <source>
        <dbReference type="SAM" id="MobiDB-lite"/>
    </source>
</evidence>
<comment type="subcellular location">
    <subcellularLocation>
        <location evidence="1">Membrane</location>
        <topology evidence="1">Multi-pass membrane protein</topology>
    </subcellularLocation>
</comment>
<dbReference type="InterPro" id="IPR050475">
    <property type="entry name" value="Prenyltransferase_related"/>
</dbReference>
<keyword evidence="4 6" id="KW-0472">Membrane</keyword>
<evidence type="ECO:0000256" key="4">
    <source>
        <dbReference type="ARBA" id="ARBA00023136"/>
    </source>
</evidence>
<gene>
    <name evidence="7" type="ORF">POF43_031800</name>
</gene>
<accession>A0ABT6W917</accession>
<evidence type="ECO:0000256" key="1">
    <source>
        <dbReference type="ARBA" id="ARBA00004141"/>
    </source>
</evidence>
<dbReference type="Proteomes" id="UP001156398">
    <property type="component" value="Unassembled WGS sequence"/>
</dbReference>
<keyword evidence="8" id="KW-1185">Reference proteome</keyword>
<keyword evidence="2 6" id="KW-0812">Transmembrane</keyword>
<feature type="transmembrane region" description="Helical" evidence="6">
    <location>
        <begin position="7"/>
        <end position="24"/>
    </location>
</feature>
<dbReference type="PANTHER" id="PTHR42723">
    <property type="entry name" value="CHLOROPHYLL SYNTHASE"/>
    <property type="match status" value="1"/>
</dbReference>
<proteinExistence type="predicted"/>
<feature type="transmembrane region" description="Helical" evidence="6">
    <location>
        <begin position="126"/>
        <end position="143"/>
    </location>
</feature>
<feature type="transmembrane region" description="Helical" evidence="6">
    <location>
        <begin position="193"/>
        <end position="214"/>
    </location>
</feature>
<feature type="region of interest" description="Disordered" evidence="5">
    <location>
        <begin position="304"/>
        <end position="342"/>
    </location>
</feature>
<evidence type="ECO:0000313" key="7">
    <source>
        <dbReference type="EMBL" id="MDI5967256.1"/>
    </source>
</evidence>
<dbReference type="CDD" id="cd13956">
    <property type="entry name" value="PT_UbiA"/>
    <property type="match status" value="1"/>
</dbReference>
<evidence type="ECO:0000256" key="6">
    <source>
        <dbReference type="SAM" id="Phobius"/>
    </source>
</evidence>